<dbReference type="PANTHER" id="PTHR11439">
    <property type="entry name" value="GAG-POL-RELATED RETROTRANSPOSON"/>
    <property type="match status" value="1"/>
</dbReference>
<organism evidence="2 3">
    <name type="scientific">Trifolium subterraneum</name>
    <name type="common">Subterranean clover</name>
    <dbReference type="NCBI Taxonomy" id="3900"/>
    <lineage>
        <taxon>Eukaryota</taxon>
        <taxon>Viridiplantae</taxon>
        <taxon>Streptophyta</taxon>
        <taxon>Embryophyta</taxon>
        <taxon>Tracheophyta</taxon>
        <taxon>Spermatophyta</taxon>
        <taxon>Magnoliopsida</taxon>
        <taxon>eudicotyledons</taxon>
        <taxon>Gunneridae</taxon>
        <taxon>Pentapetalae</taxon>
        <taxon>rosids</taxon>
        <taxon>fabids</taxon>
        <taxon>Fabales</taxon>
        <taxon>Fabaceae</taxon>
        <taxon>Papilionoideae</taxon>
        <taxon>50 kb inversion clade</taxon>
        <taxon>NPAAA clade</taxon>
        <taxon>Hologalegina</taxon>
        <taxon>IRL clade</taxon>
        <taxon>Trifolieae</taxon>
        <taxon>Trifolium</taxon>
    </lineage>
</organism>
<evidence type="ECO:0000313" key="3">
    <source>
        <dbReference type="Proteomes" id="UP000242715"/>
    </source>
</evidence>
<dbReference type="OrthoDB" id="1460552at2759"/>
<feature type="domain" description="Retroviral polymerase SH3-like" evidence="1">
    <location>
        <begin position="209"/>
        <end position="271"/>
    </location>
</feature>
<dbReference type="AlphaFoldDB" id="A0A2Z6PUC9"/>
<gene>
    <name evidence="2" type="ORF">TSUD_299540</name>
</gene>
<dbReference type="InterPro" id="IPR057670">
    <property type="entry name" value="SH3_retrovirus"/>
</dbReference>
<reference evidence="3" key="1">
    <citation type="journal article" date="2017" name="Front. Plant Sci.">
        <title>Climate Clever Clovers: New Paradigm to Reduce the Environmental Footprint of Ruminants by Breeding Low Methanogenic Forages Utilizing Haplotype Variation.</title>
        <authorList>
            <person name="Kaur P."/>
            <person name="Appels R."/>
            <person name="Bayer P.E."/>
            <person name="Keeble-Gagnere G."/>
            <person name="Wang J."/>
            <person name="Hirakawa H."/>
            <person name="Shirasawa K."/>
            <person name="Vercoe P."/>
            <person name="Stefanova K."/>
            <person name="Durmic Z."/>
            <person name="Nichols P."/>
            <person name="Revell C."/>
            <person name="Isobe S.N."/>
            <person name="Edwards D."/>
            <person name="Erskine W."/>
        </authorList>
    </citation>
    <scope>NUCLEOTIDE SEQUENCE [LARGE SCALE GENOMIC DNA]</scope>
    <source>
        <strain evidence="3">cv. Daliak</strain>
    </source>
</reference>
<evidence type="ECO:0000313" key="2">
    <source>
        <dbReference type="EMBL" id="GAU51389.1"/>
    </source>
</evidence>
<dbReference type="SUPFAM" id="SSF56672">
    <property type="entry name" value="DNA/RNA polymerases"/>
    <property type="match status" value="1"/>
</dbReference>
<dbReference type="PANTHER" id="PTHR11439:SF463">
    <property type="entry name" value="REVERSE TRANSCRIPTASE TY1_COPIA-TYPE DOMAIN-CONTAINING PROTEIN"/>
    <property type="match status" value="1"/>
</dbReference>
<evidence type="ECO:0000259" key="1">
    <source>
        <dbReference type="Pfam" id="PF25597"/>
    </source>
</evidence>
<proteinExistence type="predicted"/>
<name>A0A2Z6PUC9_TRISU</name>
<keyword evidence="3" id="KW-1185">Reference proteome</keyword>
<dbReference type="Pfam" id="PF25597">
    <property type="entry name" value="SH3_retrovirus"/>
    <property type="match status" value="1"/>
</dbReference>
<dbReference type="InterPro" id="IPR043502">
    <property type="entry name" value="DNA/RNA_pol_sf"/>
</dbReference>
<sequence length="614" mass="67356">MNRVYSKVLQHERKHGSTSVDEFPSLINAASGKKFAGKGKFPYNNRQHTYCGKTNHIVENCFKKHSFPPKPKVDSLVKNASQAESTSTGTAIVLSALANQTSHDRIVDSGTTIQASHSGSVRISEHLVLTDVLFVPEFSFNLLSISSLLKPTKCSFTFVDNLCCIQDSHSRRIGTATLRDGLYYMSLSAPATACNVAPDLSMLNFFGSSCYLGTSVPQRGKNLARNHKCAFLGFKPGVKGYVAYDIHSHTKEIIISRHAIFHECIFPCNSSQRVLPQSKWAYFSQTASAENSMPLETCEFSAPIPAIDSGPDIISEHSTSVDSQPTVLSDPDTPVLFSTPLHDGNLDLTTALALATAPISSPLLPQISNIFLALLPLIQPTTYAQGITDPRWVAPMDAELKALDINKTWQLVSLSPGAHRQQPFLKVFRLVVLTWFASSSNPFMFLSKQVESGKHSDDSFTVLLLLIYVDDIVLDGNSMPEITHIKSILDTTSLGLRIWVFSNTGVLGSKPAHTPLDASIGLHNDNSPPHNDVTGYRRLVGRLLYLTTTRPNISHIVQQLSRSLSDPTFFHFKAVHSVLRYLKGSPGRGLFFPRKSPMQLKGFSDVNWGGCPGS</sequence>
<dbReference type="Proteomes" id="UP000242715">
    <property type="component" value="Unassembled WGS sequence"/>
</dbReference>
<accession>A0A2Z6PUC9</accession>
<protein>
    <recommendedName>
        <fullName evidence="1">Retroviral polymerase SH3-like domain-containing protein</fullName>
    </recommendedName>
</protein>
<dbReference type="EMBL" id="DF975106">
    <property type="protein sequence ID" value="GAU51389.1"/>
    <property type="molecule type" value="Genomic_DNA"/>
</dbReference>